<accession>A0A0C1RDT3</accession>
<evidence type="ECO:0000313" key="1">
    <source>
        <dbReference type="EMBL" id="KIE13793.1"/>
    </source>
</evidence>
<gene>
    <name evidence="1" type="ORF">DA73_0202030</name>
</gene>
<sequence>MVYKKQIGLAFTGVAICAMPVILPLIPQIGAYAEAQRVKAETELLAQNLRTKEKFERSRITERALTSEELYKAGLAPNATKLRMRRYFDNSRRDPKPDTTGWGVDEVVYVYDSAGRCIGRIEENQWYWKHKYDNACDGRP</sequence>
<proteinExistence type="predicted"/>
<dbReference type="EMBL" id="JHEG02000007">
    <property type="protein sequence ID" value="KIE13793.1"/>
    <property type="molecule type" value="Genomic_DNA"/>
</dbReference>
<comment type="caution">
    <text evidence="1">The sequence shown here is derived from an EMBL/GenBank/DDBJ whole genome shotgun (WGS) entry which is preliminary data.</text>
</comment>
<reference evidence="1" key="1">
    <citation type="journal article" date="2015" name="Genome Announc.">
        <title>Draft Genome Sequence of Tolypothrix boutellei Strain VB521301.</title>
        <authorList>
            <person name="Chandrababunaidu M.M."/>
            <person name="Singh D."/>
            <person name="Sen D."/>
            <person name="Bhan S."/>
            <person name="Das S."/>
            <person name="Gupta A."/>
            <person name="Adhikary S.P."/>
            <person name="Tripathy S."/>
        </authorList>
    </citation>
    <scope>NUCLEOTIDE SEQUENCE</scope>
    <source>
        <strain evidence="1">VB521301</strain>
    </source>
</reference>
<protein>
    <submittedName>
        <fullName evidence="1">Uncharacterized protein</fullName>
    </submittedName>
</protein>
<dbReference type="AlphaFoldDB" id="A0A0C1RDT3"/>
<organism evidence="1">
    <name type="scientific">Tolypothrix bouteillei VB521301</name>
    <dbReference type="NCBI Taxonomy" id="1479485"/>
    <lineage>
        <taxon>Bacteria</taxon>
        <taxon>Bacillati</taxon>
        <taxon>Cyanobacteriota</taxon>
        <taxon>Cyanophyceae</taxon>
        <taxon>Nostocales</taxon>
        <taxon>Tolypothrichaceae</taxon>
        <taxon>Tolypothrix</taxon>
    </lineage>
</organism>
<dbReference type="STRING" id="1479485.DA73_0202030"/>
<dbReference type="OrthoDB" id="514552at2"/>
<name>A0A0C1RDT3_9CYAN</name>